<dbReference type="EMBL" id="JBHTJO010000001">
    <property type="protein sequence ID" value="MFD0987940.1"/>
    <property type="molecule type" value="Genomic_DNA"/>
</dbReference>
<evidence type="ECO:0000256" key="3">
    <source>
        <dbReference type="RuleBase" id="RU003719"/>
    </source>
</evidence>
<feature type="domain" description="D-isomer specific 2-hydroxyacid dehydrogenase NAD-binding" evidence="5">
    <location>
        <begin position="110"/>
        <end position="294"/>
    </location>
</feature>
<keyword evidence="2 3" id="KW-0560">Oxidoreductase</keyword>
<dbReference type="CDD" id="cd12157">
    <property type="entry name" value="PTDH"/>
    <property type="match status" value="1"/>
</dbReference>
<dbReference type="Pfam" id="PF00389">
    <property type="entry name" value="2-Hacid_dh"/>
    <property type="match status" value="1"/>
</dbReference>
<dbReference type="PANTHER" id="PTHR10996">
    <property type="entry name" value="2-HYDROXYACID DEHYDROGENASE-RELATED"/>
    <property type="match status" value="1"/>
</dbReference>
<keyword evidence="7" id="KW-1185">Reference proteome</keyword>
<evidence type="ECO:0000313" key="7">
    <source>
        <dbReference type="Proteomes" id="UP001597102"/>
    </source>
</evidence>
<accession>A0ABW3JCS1</accession>
<dbReference type="InterPro" id="IPR050223">
    <property type="entry name" value="D-isomer_2-hydroxyacid_DH"/>
</dbReference>
<dbReference type="PANTHER" id="PTHR10996:SF257">
    <property type="entry name" value="GLYOXYLATE REDUCTASE 1"/>
    <property type="match status" value="1"/>
</dbReference>
<organism evidence="6 7">
    <name type="scientific">Methyloligella solikamskensis</name>
    <dbReference type="NCBI Taxonomy" id="1177756"/>
    <lineage>
        <taxon>Bacteria</taxon>
        <taxon>Pseudomonadati</taxon>
        <taxon>Pseudomonadota</taxon>
        <taxon>Alphaproteobacteria</taxon>
        <taxon>Hyphomicrobiales</taxon>
        <taxon>Hyphomicrobiaceae</taxon>
        <taxon>Methyloligella</taxon>
    </lineage>
</organism>
<feature type="domain" description="D-isomer specific 2-hydroxyacid dehydrogenase catalytic" evidence="4">
    <location>
        <begin position="5"/>
        <end position="326"/>
    </location>
</feature>
<dbReference type="InterPro" id="IPR029753">
    <property type="entry name" value="D-isomer_DH_CS"/>
</dbReference>
<dbReference type="Gene3D" id="3.40.50.720">
    <property type="entry name" value="NAD(P)-binding Rossmann-like Domain"/>
    <property type="match status" value="2"/>
</dbReference>
<reference evidence="7" key="1">
    <citation type="journal article" date="2019" name="Int. J. Syst. Evol. Microbiol.">
        <title>The Global Catalogue of Microorganisms (GCM) 10K type strain sequencing project: providing services to taxonomists for standard genome sequencing and annotation.</title>
        <authorList>
            <consortium name="The Broad Institute Genomics Platform"/>
            <consortium name="The Broad Institute Genome Sequencing Center for Infectious Disease"/>
            <person name="Wu L."/>
            <person name="Ma J."/>
        </authorList>
    </citation>
    <scope>NUCLEOTIDE SEQUENCE [LARGE SCALE GENOMIC DNA]</scope>
    <source>
        <strain evidence="7">CCUG 61697</strain>
    </source>
</reference>
<evidence type="ECO:0000256" key="1">
    <source>
        <dbReference type="ARBA" id="ARBA00005854"/>
    </source>
</evidence>
<evidence type="ECO:0000259" key="4">
    <source>
        <dbReference type="Pfam" id="PF00389"/>
    </source>
</evidence>
<comment type="caution">
    <text evidence="6">The sequence shown here is derived from an EMBL/GenBank/DDBJ whole genome shotgun (WGS) entry which is preliminary data.</text>
</comment>
<proteinExistence type="inferred from homology"/>
<dbReference type="SUPFAM" id="SSF51735">
    <property type="entry name" value="NAD(P)-binding Rossmann-fold domains"/>
    <property type="match status" value="1"/>
</dbReference>
<dbReference type="RefSeq" id="WP_379090382.1">
    <property type="nucleotide sequence ID" value="NZ_JBHTJO010000001.1"/>
</dbReference>
<sequence>MMAKIVVTNRIHADVRERLEAYGEVVVNAEPEPWPQAELERLASDAHALMTFMPDSIGAAELRAMPELKLLACALKGFDNFDIEACTLRGVWVTIVPDLLTVPTAELTIGLTIGLARHVMTGDSQVRSGFEGWRPTLYGTGLAGSRVGVLGIGAIGKAILQRLAGFEVDASYWDKAPLSPEDERKLGARFSALEPLLRESNFVICALPLTPQTLHIMNETAIAQLKPGAFLINPARGSLVDESAVADALENGRLAGYAADVFEMEDWAREDRPRQIEPRLLAMADRTLFTPHLGSAVSSVRHAIEMEAARSIIDFLEGRSPRGAVNSPAQRVGEAETC</sequence>
<dbReference type="InterPro" id="IPR006140">
    <property type="entry name" value="D-isomer_DH_NAD-bd"/>
</dbReference>
<protein>
    <submittedName>
        <fullName evidence="6">Phosphonate dehydrogenase</fullName>
    </submittedName>
</protein>
<dbReference type="InterPro" id="IPR006139">
    <property type="entry name" value="D-isomer_2_OHA_DH_cat_dom"/>
</dbReference>
<dbReference type="InterPro" id="IPR036291">
    <property type="entry name" value="NAD(P)-bd_dom_sf"/>
</dbReference>
<comment type="similarity">
    <text evidence="1 3">Belongs to the D-isomer specific 2-hydroxyacid dehydrogenase family.</text>
</comment>
<evidence type="ECO:0000313" key="6">
    <source>
        <dbReference type="EMBL" id="MFD0987940.1"/>
    </source>
</evidence>
<dbReference type="PROSITE" id="PS00671">
    <property type="entry name" value="D_2_HYDROXYACID_DH_3"/>
    <property type="match status" value="1"/>
</dbReference>
<name>A0ABW3JCS1_9HYPH</name>
<dbReference type="Pfam" id="PF02826">
    <property type="entry name" value="2-Hacid_dh_C"/>
    <property type="match status" value="1"/>
</dbReference>
<evidence type="ECO:0000256" key="2">
    <source>
        <dbReference type="ARBA" id="ARBA00023002"/>
    </source>
</evidence>
<evidence type="ECO:0000259" key="5">
    <source>
        <dbReference type="Pfam" id="PF02826"/>
    </source>
</evidence>
<gene>
    <name evidence="6" type="ORF">ACFQ2F_12610</name>
</gene>
<dbReference type="SUPFAM" id="SSF52283">
    <property type="entry name" value="Formate/glycerate dehydrogenase catalytic domain-like"/>
    <property type="match status" value="1"/>
</dbReference>
<dbReference type="Proteomes" id="UP001597102">
    <property type="component" value="Unassembled WGS sequence"/>
</dbReference>